<name>A0ABM8ZL35_9VIBR</name>
<evidence type="ECO:0000313" key="3">
    <source>
        <dbReference type="EMBL" id="CAH0528726.1"/>
    </source>
</evidence>
<proteinExistence type="predicted"/>
<dbReference type="RefSeq" id="WP_237485634.1">
    <property type="nucleotide sequence ID" value="NZ_CAKLCM010000003.1"/>
</dbReference>
<keyword evidence="4" id="KW-1185">Reference proteome</keyword>
<dbReference type="Proteomes" id="UP000838160">
    <property type="component" value="Unassembled WGS sequence"/>
</dbReference>
<comment type="caution">
    <text evidence="3">The sequence shown here is derived from an EMBL/GenBank/DDBJ whole genome shotgun (WGS) entry which is preliminary data.</text>
</comment>
<evidence type="ECO:0000256" key="2">
    <source>
        <dbReference type="SAM" id="SignalP"/>
    </source>
</evidence>
<dbReference type="InterPro" id="IPR009331">
    <property type="entry name" value="Oligogalacturonate-sp_porin"/>
</dbReference>
<feature type="chain" id="PRO_5047434048" evidence="2">
    <location>
        <begin position="23"/>
        <end position="240"/>
    </location>
</feature>
<organism evidence="3 4">
    <name type="scientific">Vibrio hippocampi</name>
    <dbReference type="NCBI Taxonomy" id="654686"/>
    <lineage>
        <taxon>Bacteria</taxon>
        <taxon>Pseudomonadati</taxon>
        <taxon>Pseudomonadota</taxon>
        <taxon>Gammaproteobacteria</taxon>
        <taxon>Vibrionales</taxon>
        <taxon>Vibrionaceae</taxon>
        <taxon>Vibrio</taxon>
    </lineage>
</organism>
<dbReference type="InterPro" id="IPR053713">
    <property type="entry name" value="Bact_OM_Channel_sf"/>
</dbReference>
<dbReference type="PANTHER" id="PTHR38105">
    <property type="entry name" value="OUTER MEMBRANE PROTEIN-RELATED-RELATED"/>
    <property type="match status" value="1"/>
</dbReference>
<dbReference type="PANTHER" id="PTHR38105:SF5">
    <property type="entry name" value="OUTER MEMBRANE PROTEIN"/>
    <property type="match status" value="1"/>
</dbReference>
<evidence type="ECO:0000256" key="1">
    <source>
        <dbReference type="ARBA" id="ARBA00022729"/>
    </source>
</evidence>
<dbReference type="Pfam" id="PF06178">
    <property type="entry name" value="KdgM"/>
    <property type="match status" value="1"/>
</dbReference>
<feature type="signal peptide" evidence="2">
    <location>
        <begin position="1"/>
        <end position="22"/>
    </location>
</feature>
<protein>
    <submittedName>
        <fullName evidence="3">Oligogalacturonate-specific porin KdgM</fullName>
    </submittedName>
</protein>
<dbReference type="EMBL" id="CAKLCM010000003">
    <property type="protein sequence ID" value="CAH0528726.1"/>
    <property type="molecule type" value="Genomic_DNA"/>
</dbReference>
<dbReference type="Gene3D" id="2.40.160.40">
    <property type="entry name" value="monomeric porin ompg"/>
    <property type="match status" value="1"/>
</dbReference>
<keyword evidence="1 2" id="KW-0732">Signal</keyword>
<sequence length="240" mass="27822">MHSFNKIAIGVISVVAVSSVSAASLDFRQEYRNKQDQYNSRVKISGSSGKHFFGLEAKQTGKPFSDIERGDNEFEYGYRFDLDKHWRIQPSMPITFANGNTTYKPQVRVQYKFDNGLTAQLRYRHQFRNYSEDNTTTGRDGEKYGYVNSSKITANLNWNVGYWQFGLEGNYDEDFISDKWSKGTNGQYEWDYNLKVGYKQKGWDWRPYFELGNIGCASSACEDDRGSRQLRSRVGITYSF</sequence>
<reference evidence="3" key="1">
    <citation type="submission" date="2021-12" db="EMBL/GenBank/DDBJ databases">
        <authorList>
            <person name="Rodrigo-Torres L."/>
            <person name="Arahal R. D."/>
            <person name="Lucena T."/>
        </authorList>
    </citation>
    <scope>NUCLEOTIDE SEQUENCE</scope>
    <source>
        <strain evidence="3">CECT 8226</strain>
    </source>
</reference>
<gene>
    <name evidence="3" type="primary">kdgM_3</name>
    <name evidence="3" type="ORF">VHP8226_02752</name>
</gene>
<accession>A0ABM8ZL35</accession>
<evidence type="ECO:0000313" key="4">
    <source>
        <dbReference type="Proteomes" id="UP000838160"/>
    </source>
</evidence>